<name>A0A6G1JV73_9PLEO</name>
<dbReference type="Proteomes" id="UP000799428">
    <property type="component" value="Unassembled WGS sequence"/>
</dbReference>
<sequence length="141" mass="16337">MYVHTCTYMCKKTPPINEGRLYFGFSRASLSLDDRPRGLAHAIHVLPVVHEALLDEPSMDICRICIFAYHCTECTVCMYCMYVHTYVLCMYVCMQREGCGSIRVTWSGNPWQPDTQTCTWHTPDMQIPRHPSIQTSWHPDT</sequence>
<gene>
    <name evidence="1" type="ORF">K504DRAFT_158950</name>
</gene>
<protein>
    <submittedName>
        <fullName evidence="1">Uncharacterized protein</fullName>
    </submittedName>
</protein>
<dbReference type="EMBL" id="MU005783">
    <property type="protein sequence ID" value="KAF2704155.1"/>
    <property type="molecule type" value="Genomic_DNA"/>
</dbReference>
<reference evidence="1" key="1">
    <citation type="journal article" date="2020" name="Stud. Mycol.">
        <title>101 Dothideomycetes genomes: a test case for predicting lifestyles and emergence of pathogens.</title>
        <authorList>
            <person name="Haridas S."/>
            <person name="Albert R."/>
            <person name="Binder M."/>
            <person name="Bloem J."/>
            <person name="Labutti K."/>
            <person name="Salamov A."/>
            <person name="Andreopoulos B."/>
            <person name="Baker S."/>
            <person name="Barry K."/>
            <person name="Bills G."/>
            <person name="Bluhm B."/>
            <person name="Cannon C."/>
            <person name="Castanera R."/>
            <person name="Culley D."/>
            <person name="Daum C."/>
            <person name="Ezra D."/>
            <person name="Gonzalez J."/>
            <person name="Henrissat B."/>
            <person name="Kuo A."/>
            <person name="Liang C."/>
            <person name="Lipzen A."/>
            <person name="Lutzoni F."/>
            <person name="Magnuson J."/>
            <person name="Mondo S."/>
            <person name="Nolan M."/>
            <person name="Ohm R."/>
            <person name="Pangilinan J."/>
            <person name="Park H.-J."/>
            <person name="Ramirez L."/>
            <person name="Alfaro M."/>
            <person name="Sun H."/>
            <person name="Tritt A."/>
            <person name="Yoshinaga Y."/>
            <person name="Zwiers L.-H."/>
            <person name="Turgeon B."/>
            <person name="Goodwin S."/>
            <person name="Spatafora J."/>
            <person name="Crous P."/>
            <person name="Grigoriev I."/>
        </authorList>
    </citation>
    <scope>NUCLEOTIDE SEQUENCE</scope>
    <source>
        <strain evidence="1">CBS 279.74</strain>
    </source>
</reference>
<evidence type="ECO:0000313" key="2">
    <source>
        <dbReference type="Proteomes" id="UP000799428"/>
    </source>
</evidence>
<dbReference type="AlphaFoldDB" id="A0A6G1JV73"/>
<evidence type="ECO:0000313" key="1">
    <source>
        <dbReference type="EMBL" id="KAF2704155.1"/>
    </source>
</evidence>
<proteinExistence type="predicted"/>
<organism evidence="1 2">
    <name type="scientific">Pleomassaria siparia CBS 279.74</name>
    <dbReference type="NCBI Taxonomy" id="1314801"/>
    <lineage>
        <taxon>Eukaryota</taxon>
        <taxon>Fungi</taxon>
        <taxon>Dikarya</taxon>
        <taxon>Ascomycota</taxon>
        <taxon>Pezizomycotina</taxon>
        <taxon>Dothideomycetes</taxon>
        <taxon>Pleosporomycetidae</taxon>
        <taxon>Pleosporales</taxon>
        <taxon>Pleomassariaceae</taxon>
        <taxon>Pleomassaria</taxon>
    </lineage>
</organism>
<keyword evidence="2" id="KW-1185">Reference proteome</keyword>
<accession>A0A6G1JV73</accession>